<evidence type="ECO:0000313" key="3">
    <source>
        <dbReference type="Proteomes" id="UP001195769"/>
    </source>
</evidence>
<dbReference type="EMBL" id="JABBWK010000563">
    <property type="protein sequence ID" value="KAG1882853.1"/>
    <property type="molecule type" value="Genomic_DNA"/>
</dbReference>
<name>A0AAD4DMP2_9AGAM</name>
<gene>
    <name evidence="2" type="ORF">F5891DRAFT_916268</name>
    <name evidence="1" type="ORF">F5891DRAFT_918114</name>
</gene>
<feature type="non-terminal residue" evidence="1">
    <location>
        <position position="1"/>
    </location>
</feature>
<keyword evidence="3" id="KW-1185">Reference proteome</keyword>
<dbReference type="GeneID" id="64668009"/>
<protein>
    <submittedName>
        <fullName evidence="1">Uncharacterized protein</fullName>
    </submittedName>
</protein>
<organism evidence="1 3">
    <name type="scientific">Suillus fuscotomentosus</name>
    <dbReference type="NCBI Taxonomy" id="1912939"/>
    <lineage>
        <taxon>Eukaryota</taxon>
        <taxon>Fungi</taxon>
        <taxon>Dikarya</taxon>
        <taxon>Basidiomycota</taxon>
        <taxon>Agaricomycotina</taxon>
        <taxon>Agaricomycetes</taxon>
        <taxon>Agaricomycetidae</taxon>
        <taxon>Boletales</taxon>
        <taxon>Suillineae</taxon>
        <taxon>Suillaceae</taxon>
        <taxon>Suillus</taxon>
    </lineage>
</organism>
<dbReference type="RefSeq" id="XP_041216480.1">
    <property type="nucleotide sequence ID" value="XM_041373711.1"/>
</dbReference>
<accession>A0AAD4DMP2</accession>
<proteinExistence type="predicted"/>
<comment type="caution">
    <text evidence="1">The sequence shown here is derived from an EMBL/GenBank/DDBJ whole genome shotgun (WGS) entry which is preliminary data.</text>
</comment>
<dbReference type="AlphaFoldDB" id="A0AAD4DMP2"/>
<dbReference type="Proteomes" id="UP001195769">
    <property type="component" value="Unassembled WGS sequence"/>
</dbReference>
<sequence length="100" mass="10858">PGEEGIDLSHEGGEYEAFTGLSHQITSLSGCCYVDPCTHHDRIEIQTGNCNSQLDILIDAYLDHHARDKGNGMPSLLTGVMLNGHDCLFLADIELVDICS</sequence>
<evidence type="ECO:0000313" key="2">
    <source>
        <dbReference type="EMBL" id="KAG1885894.1"/>
    </source>
</evidence>
<reference evidence="1" key="1">
    <citation type="journal article" date="2020" name="New Phytol.">
        <title>Comparative genomics reveals dynamic genome evolution in host specialist ectomycorrhizal fungi.</title>
        <authorList>
            <person name="Lofgren L.A."/>
            <person name="Nguyen N.H."/>
            <person name="Vilgalys R."/>
            <person name="Ruytinx J."/>
            <person name="Liao H.L."/>
            <person name="Branco S."/>
            <person name="Kuo A."/>
            <person name="LaButti K."/>
            <person name="Lipzen A."/>
            <person name="Andreopoulos W."/>
            <person name="Pangilinan J."/>
            <person name="Riley R."/>
            <person name="Hundley H."/>
            <person name="Na H."/>
            <person name="Barry K."/>
            <person name="Grigoriev I.V."/>
            <person name="Stajich J.E."/>
            <person name="Kennedy P.G."/>
        </authorList>
    </citation>
    <scope>NUCLEOTIDE SEQUENCE</scope>
    <source>
        <strain evidence="1">FC203</strain>
    </source>
</reference>
<evidence type="ECO:0000313" key="1">
    <source>
        <dbReference type="EMBL" id="KAG1882853.1"/>
    </source>
</evidence>
<dbReference type="EMBL" id="JABBWK010000301">
    <property type="protein sequence ID" value="KAG1885894.1"/>
    <property type="molecule type" value="Genomic_DNA"/>
</dbReference>
<feature type="non-terminal residue" evidence="1">
    <location>
        <position position="100"/>
    </location>
</feature>